<accession>A0AAD3CVF5</accession>
<comment type="caution">
    <text evidence="3">The sequence shown here is derived from an EMBL/GenBank/DDBJ whole genome shotgun (WGS) entry which is preliminary data.</text>
</comment>
<reference evidence="3 4" key="1">
    <citation type="journal article" date="2021" name="Sci. Rep.">
        <title>The genome of the diatom Chaetoceros tenuissimus carries an ancient integrated fragment of an extant virus.</title>
        <authorList>
            <person name="Hongo Y."/>
            <person name="Kimura K."/>
            <person name="Takaki Y."/>
            <person name="Yoshida Y."/>
            <person name="Baba S."/>
            <person name="Kobayashi G."/>
            <person name="Nagasaki K."/>
            <person name="Hano T."/>
            <person name="Tomaru Y."/>
        </authorList>
    </citation>
    <scope>NUCLEOTIDE SEQUENCE [LARGE SCALE GENOMIC DNA]</scope>
    <source>
        <strain evidence="3 4">NIES-3715</strain>
    </source>
</reference>
<dbReference type="InterPro" id="IPR046341">
    <property type="entry name" value="SET_dom_sf"/>
</dbReference>
<gene>
    <name evidence="3" type="ORF">CTEN210_09075</name>
</gene>
<evidence type="ECO:0000313" key="4">
    <source>
        <dbReference type="Proteomes" id="UP001054902"/>
    </source>
</evidence>
<feature type="chain" id="PRO_5041958276" description="SET domain-containing protein" evidence="1">
    <location>
        <begin position="21"/>
        <end position="435"/>
    </location>
</feature>
<evidence type="ECO:0000313" key="3">
    <source>
        <dbReference type="EMBL" id="GFH52599.1"/>
    </source>
</evidence>
<evidence type="ECO:0000259" key="2">
    <source>
        <dbReference type="PROSITE" id="PS50280"/>
    </source>
</evidence>
<sequence length="435" mass="47562">MKLSIPSLILLAASAPTSLAFAPVSISPSSISTISSTCLSAKKATKKKKNSSSSAGLKGFGSTTKSSTTKDIKVPIDRSKETMNFYSYLEKAGAASCLKRVALGFFPFDENDTNNGLRGVVALQKINKGDVIIEIPYEAAFNLGKESRDPTLPGMTLLQEYCAWISGEERSEKKRDLGPYLSVLPKFQTDELGSTDFFSDEALDMLQSPIIKDETLARRSKSEARFERDVQPMTEISLGMYKWENDEAITEEHLRWASWLVTSRVLTVQGEAGTGDAFRLMIPLIDMCNHDRDSPHVLTGRAVPGGTLKVIAGKTVQAGEQINIVYGGGVVGNDRFIQDYGFLDFSEDANLLTAKILLAKARIVEGAGATNGRPMLMPEDERERALKALDETTVEEDVSMLEANKDNMAADVRSALEYRIGIKKALRKLGYGMAM</sequence>
<dbReference type="SUPFAM" id="SSF82199">
    <property type="entry name" value="SET domain"/>
    <property type="match status" value="1"/>
</dbReference>
<proteinExistence type="predicted"/>
<dbReference type="Pfam" id="PF00856">
    <property type="entry name" value="SET"/>
    <property type="match status" value="1"/>
</dbReference>
<feature type="signal peptide" evidence="1">
    <location>
        <begin position="1"/>
        <end position="20"/>
    </location>
</feature>
<dbReference type="InterPro" id="IPR050600">
    <property type="entry name" value="SETD3_SETD6_MTase"/>
</dbReference>
<dbReference type="PANTHER" id="PTHR13271">
    <property type="entry name" value="UNCHARACTERIZED PUTATIVE METHYLTRANSFERASE"/>
    <property type="match status" value="1"/>
</dbReference>
<dbReference type="AlphaFoldDB" id="A0AAD3CVF5"/>
<dbReference type="GO" id="GO:0016279">
    <property type="term" value="F:protein-lysine N-methyltransferase activity"/>
    <property type="evidence" value="ECO:0007669"/>
    <property type="project" value="TreeGrafter"/>
</dbReference>
<dbReference type="PROSITE" id="PS50280">
    <property type="entry name" value="SET"/>
    <property type="match status" value="1"/>
</dbReference>
<dbReference type="CDD" id="cd10527">
    <property type="entry name" value="SET_LSMT"/>
    <property type="match status" value="1"/>
</dbReference>
<dbReference type="Proteomes" id="UP001054902">
    <property type="component" value="Unassembled WGS sequence"/>
</dbReference>
<name>A0AAD3CVF5_9STRA</name>
<keyword evidence="1" id="KW-0732">Signal</keyword>
<organism evidence="3 4">
    <name type="scientific">Chaetoceros tenuissimus</name>
    <dbReference type="NCBI Taxonomy" id="426638"/>
    <lineage>
        <taxon>Eukaryota</taxon>
        <taxon>Sar</taxon>
        <taxon>Stramenopiles</taxon>
        <taxon>Ochrophyta</taxon>
        <taxon>Bacillariophyta</taxon>
        <taxon>Coscinodiscophyceae</taxon>
        <taxon>Chaetocerotophycidae</taxon>
        <taxon>Chaetocerotales</taxon>
        <taxon>Chaetocerotaceae</taxon>
        <taxon>Chaetoceros</taxon>
    </lineage>
</organism>
<keyword evidence="4" id="KW-1185">Reference proteome</keyword>
<dbReference type="Gene3D" id="3.90.1410.10">
    <property type="entry name" value="set domain protein methyltransferase, domain 1"/>
    <property type="match status" value="1"/>
</dbReference>
<protein>
    <recommendedName>
        <fullName evidence="2">SET domain-containing protein</fullName>
    </recommendedName>
</protein>
<feature type="domain" description="SET" evidence="2">
    <location>
        <begin position="99"/>
        <end position="327"/>
    </location>
</feature>
<evidence type="ECO:0000256" key="1">
    <source>
        <dbReference type="SAM" id="SignalP"/>
    </source>
</evidence>
<dbReference type="EMBL" id="BLLK01000045">
    <property type="protein sequence ID" value="GFH52599.1"/>
    <property type="molecule type" value="Genomic_DNA"/>
</dbReference>
<dbReference type="InterPro" id="IPR001214">
    <property type="entry name" value="SET_dom"/>
</dbReference>